<proteinExistence type="predicted"/>
<accession>A0A158QHX8</accession>
<dbReference type="InterPro" id="IPR051436">
    <property type="entry name" value="Autophagy-related_EPG5"/>
</dbReference>
<feature type="region of interest" description="Disordered" evidence="1">
    <location>
        <begin position="42"/>
        <end position="75"/>
    </location>
</feature>
<evidence type="ECO:0000313" key="2">
    <source>
        <dbReference type="EMBL" id="VDO04176.1"/>
    </source>
</evidence>
<name>A0A158QHX8_RODNA</name>
<evidence type="ECO:0000313" key="3">
    <source>
        <dbReference type="Proteomes" id="UP000278807"/>
    </source>
</evidence>
<reference evidence="2 3" key="2">
    <citation type="submission" date="2018-11" db="EMBL/GenBank/DDBJ databases">
        <authorList>
            <consortium name="Pathogen Informatics"/>
        </authorList>
    </citation>
    <scope>NUCLEOTIDE SEQUENCE [LARGE SCALE GENOMIC DNA]</scope>
</reference>
<feature type="compositionally biased region" description="Acidic residues" evidence="1">
    <location>
        <begin position="62"/>
        <end position="72"/>
    </location>
</feature>
<evidence type="ECO:0000256" key="1">
    <source>
        <dbReference type="SAM" id="MobiDB-lite"/>
    </source>
</evidence>
<dbReference type="WBParaSite" id="HNAJ_0000827901-mRNA-1">
    <property type="protein sequence ID" value="HNAJ_0000827901-mRNA-1"/>
    <property type="gene ID" value="HNAJ_0000827901"/>
</dbReference>
<dbReference type="PANTHER" id="PTHR31139:SF4">
    <property type="entry name" value="ECTOPIC P GRANULES PROTEIN 5 HOMOLOG"/>
    <property type="match status" value="1"/>
</dbReference>
<gene>
    <name evidence="2" type="ORF">HNAJ_LOCUS8275</name>
</gene>
<evidence type="ECO:0000313" key="4">
    <source>
        <dbReference type="WBParaSite" id="HNAJ_0000827901-mRNA-1"/>
    </source>
</evidence>
<organism evidence="4">
    <name type="scientific">Rodentolepis nana</name>
    <name type="common">Dwarf tapeworm</name>
    <name type="synonym">Hymenolepis nana</name>
    <dbReference type="NCBI Taxonomy" id="102285"/>
    <lineage>
        <taxon>Eukaryota</taxon>
        <taxon>Metazoa</taxon>
        <taxon>Spiralia</taxon>
        <taxon>Lophotrochozoa</taxon>
        <taxon>Platyhelminthes</taxon>
        <taxon>Cestoda</taxon>
        <taxon>Eucestoda</taxon>
        <taxon>Cyclophyllidea</taxon>
        <taxon>Hymenolepididae</taxon>
        <taxon>Rodentolepis</taxon>
    </lineage>
</organism>
<feature type="compositionally biased region" description="Basic and acidic residues" evidence="1">
    <location>
        <begin position="42"/>
        <end position="54"/>
    </location>
</feature>
<keyword evidence="3" id="KW-1185">Reference proteome</keyword>
<dbReference type="EMBL" id="UZAE01012247">
    <property type="protein sequence ID" value="VDO04176.1"/>
    <property type="molecule type" value="Genomic_DNA"/>
</dbReference>
<feature type="region of interest" description="Disordered" evidence="1">
    <location>
        <begin position="1632"/>
        <end position="1653"/>
    </location>
</feature>
<dbReference type="OrthoDB" id="75419at2759"/>
<feature type="compositionally biased region" description="Basic and acidic residues" evidence="1">
    <location>
        <begin position="1632"/>
        <end position="1645"/>
    </location>
</feature>
<dbReference type="PANTHER" id="PTHR31139">
    <property type="entry name" value="ECTOPIC P GRANULES PROTEIN 5 HOMOLOG"/>
    <property type="match status" value="1"/>
</dbReference>
<reference evidence="4" key="1">
    <citation type="submission" date="2016-04" db="UniProtKB">
        <authorList>
            <consortium name="WormBaseParasite"/>
        </authorList>
    </citation>
    <scope>IDENTIFICATION</scope>
</reference>
<dbReference type="GO" id="GO:0097352">
    <property type="term" value="P:autophagosome maturation"/>
    <property type="evidence" value="ECO:0007669"/>
    <property type="project" value="TreeGrafter"/>
</dbReference>
<dbReference type="STRING" id="102285.A0A158QHX8"/>
<dbReference type="GO" id="GO:0005737">
    <property type="term" value="C:cytoplasm"/>
    <property type="evidence" value="ECO:0007669"/>
    <property type="project" value="TreeGrafter"/>
</dbReference>
<protein>
    <submittedName>
        <fullName evidence="4">FAM178 domain-containing protein</fullName>
    </submittedName>
</protein>
<sequence length="2939" mass="328404">MAEAVKKKDSSVLEKYKNIDSLPVVNDPLPIIASNVEDLKDPLHDVNEHPEKTHNSKVLDVPCEESSAEAEPEESKVSIIEPPYIPYSVLSSALTDCNYEAACVETVEQSSAPPLMTSSSFDLPNYEYKLPHCYSLDELKNFYSNQYADILEAYENEFLGEAHWDNFLPSSEEIEDVSFEPFTAVPDSCTEHPLLRLISAYTGNLLLWKSTKETLISMSSEISSSEKAIWKIRQQSEILTGKCRDDYEVSYKLEYETAEFDNDQLDRLDFSQSELRKFILDRIYLVSYRVAISRLEIESYLNQVLKQCPSYENFAFNEPVILLPNASLDVDLDRQIKLLRSITSVLFTCLKQFAFIDAGNNKECVPHFELIDNIIEWIMCVTGRFVRQCRLQDHVFIAMHLLRVPFSVSYTPRSSDFPPLCALLQPPALDIASFRVKGHVLDLLSEPELAVRGALLSLCLKNPKQRFNFKLCPTSDVMKIDTKTMKHSWTVVDSDGESDAECSISSIVNLRKSSTQCFQALKIDTDPEFASVESVTTLIDQIDMLGLIDFVVSHCEGTGSRNDHISLLAFANWLVTTLEQSIDFLHRPTSEHPRFQRQIIKRIVEMINALLSGLRLLIERSISALPSSTQSSTYPNLHSKDLTDFKIVLAQYDELCLRVTNFILSSATSMVTQLTCWRRFSRTLPFKLFSSRSKLKFYGLLLSSISPDIEDTYFSDILSQRKEDSSLGVDETVIEEDTKAGEVIELLRAGLMDKGCLAEPLLAVLGQLASLECRPPPPIHENEQNQFCLSLDVPSLEKKLVQRILDILFGLCVVPKSQVRNDKCESSIPISTSCGRAQLVSIVSVHPPFAFRYLLDLILAAASQLDTKCIVSTKLSRRPDFESSTDLLFDLVDALPLTLFTPSTGDLETLLSWIGGNSNSEIPPLNSLRCRIARKLLGNFPWEAVNNATGDYLIPPQLQTSVAVGIATVFQKYIVDAYRQPVSGISETLNSYARRVWTKRSSTQRSRRSASISPARILSSNIIQPPLPVEQEAASFYHWAMRLILRFHLEPSTESLTHLLNATEMSKNPLTTFLVLEIQPHDQPRKPLIMDEDSCLALVGLAKSGHFALVIEAFGRLSICHGDVKKHFHPLQPCESFKELVSLLLSADKSVAENSPLQNFLWSKWRQSEVKTGQINNSRGPILEAFLGATLNSCIGSAGEDENQSLLQAVISSTLLSLLKNRLSPNPQAIWMLENLLKTAFWVEKSFPVTSKGSNLPSYWWENPILRILQSSTLKSMVEESSATRPPMTSDDKSMEGVSSLVSQNYSLLASSWSEGLSTLIPSERIRQYIPYFGLSGSEDNDEDLACTISLTLIHNLLRKTSENDAEALWLVSYLIGAECNADNVFGGYSLWENVLDLITWNRATVLTDSTDPENNLLSIFIDGGILQSGASLDQLGRVTRRLPLIQAISVLTVCPLHHPVFFLLLQFAVTHCLLFSRANDRLSTSESESCFPPGFLLLRILQWSRHNITADKITNAQITVLEVLLCRLREALRHWLQRHSQDEDGDPYGLRSSNAISLFRNIISLLTDLQQTASHGISDTIQVSTLVERIKSLDMKSALQSVNLDAITIAIYDQINRWHFLRGIRETLREKSRSPGDKVEKELEQSSTRCPSRQLGPPVIQQCQFDENSIYGPKDLPPHEWNSLILTCLESLKTKASMGKDRDTRLRQLYRKLLDTILPNLYKSTKCHRSEVVECHPYIKIPLISTRVCKGGARIVHEYEVSRLETSMETEVTEVDRNISNLIDEALNSAQDTTTVSCRRSPSELPQHGAIRNNWALAAFRMVTLSQRIVASQKISAGRSRDESGRLVSIFHLLANSTTAVTYAFPPVRGVLLQCIWIISEYLLSSGEYRYDVVLDALTSSPQLLQLLSKLWPRLLETSVQATPESRIKHFTVVYRRLPLIFQQCGAKVAYDLLTKFPTLPGEISANANITTLPNRSPVGFGGAAQLNSLIVEAFLCLTTIREPSIQKDESTKLIEFIRSQIVSYLQFNFPDSIAHLLEKFCNVKSNSAQVELWYLTKASLSIVLSQEDEYSLSTDDMKHFFDKVNKCSITAYSIRDLPSTIKSDMIECLGILIQQLTLKLSRCVELDHLSLQQGLHILVEMVLNSFWTQVIGLTGSPTDEFQRSASEQLFILTANLYRSKESSEPPKLLNAFLDFLMTRLFCNSSKLNGVHLLGQINQVSSKNADPPNLPEGFPWTVWQPATSVIKTLTQFINGLSRSASAPTLSSLSCVLSRVNWCNPKTDISISDHTANIVALVIAVVCCYDAQENQQDSSLSVDYVHHFIKNCCQFLTQHSAFVRLVSANFAQVKSQLKPHTIINTSDPVFSNFFRFLSIASHMGDATQLEESQNTPDIVSQRHAFINLCVDFLLTVAFPGTLNPSSSTESQDVEVVPTVSSEVLSTASRAYLLVMNSVLPTASTAIGHIVNSFSSSSLWKHVFGEKGEPEESKSFFTKLIETEGPVKDFALRILGLLYDVENCCAGESWSPVESHDFQASVSYYVELLRLRSVINSLSSVVDATFIYWMSDNRALDVPMSTVSPLRQRIPGHCRPLLQALLFDLSVSSMSLSAPDEVSKSQALINIGGIVNLIDTCLWALLQANPKKDNASSFPATFETRISKISEMIEFSCKNASEETSSLANCGSWLVPACLSCKKLLPLFVYAKTRWSKIVPLIASSGLYQNQHGGITSMCASDTPAILLADIMHWFAVLNLQPSDVSSESCSASPQLSGLLLLFNLSMRLITSMGEPRNSHAPQEISRASGFLSYLQSLAANWEEHSKPSSAPCAIVDFIKKFTILTQCMLGLMEEWYNNRGSDVTTFAENSEAIRGLERLRKIVGGNSDNCIAENEAVAAVRSILIRLHGCVDVDDLFDSYSLLCQRFWSPLPPVIHYLFSSSSASTS</sequence>
<dbReference type="Proteomes" id="UP000278807">
    <property type="component" value="Unassembled WGS sequence"/>
</dbReference>